<organism evidence="2 3">
    <name type="scientific">Trichonephila clavipes</name>
    <name type="common">Golden silk orbweaver</name>
    <name type="synonym">Nephila clavipes</name>
    <dbReference type="NCBI Taxonomy" id="2585209"/>
    <lineage>
        <taxon>Eukaryota</taxon>
        <taxon>Metazoa</taxon>
        <taxon>Ecdysozoa</taxon>
        <taxon>Arthropoda</taxon>
        <taxon>Chelicerata</taxon>
        <taxon>Arachnida</taxon>
        <taxon>Araneae</taxon>
        <taxon>Araneomorphae</taxon>
        <taxon>Entelegynae</taxon>
        <taxon>Araneoidea</taxon>
        <taxon>Nephilidae</taxon>
        <taxon>Trichonephila</taxon>
    </lineage>
</organism>
<dbReference type="AlphaFoldDB" id="A0A8X6VGQ0"/>
<feature type="region of interest" description="Disordered" evidence="1">
    <location>
        <begin position="64"/>
        <end position="89"/>
    </location>
</feature>
<sequence length="121" mass="13714">MDGISYGQIYKVKKTSMTTTGRRLPDILGFQECDEHKESWLACDAEDCGCQMLNDVKIVTYVQEESDSVDDETEEDEDNNNKESSKGSCIRDSYGAVRTTSRVLSYSILLLKRIKDLAEKK</sequence>
<proteinExistence type="predicted"/>
<dbReference type="Proteomes" id="UP000887159">
    <property type="component" value="Unassembled WGS sequence"/>
</dbReference>
<evidence type="ECO:0000256" key="1">
    <source>
        <dbReference type="SAM" id="MobiDB-lite"/>
    </source>
</evidence>
<evidence type="ECO:0000313" key="2">
    <source>
        <dbReference type="EMBL" id="GFY07193.1"/>
    </source>
</evidence>
<keyword evidence="3" id="KW-1185">Reference proteome</keyword>
<accession>A0A8X6VGQ0</accession>
<protein>
    <submittedName>
        <fullName evidence="2">Uncharacterized protein</fullName>
    </submittedName>
</protein>
<comment type="caution">
    <text evidence="2">The sequence shown here is derived from an EMBL/GenBank/DDBJ whole genome shotgun (WGS) entry which is preliminary data.</text>
</comment>
<evidence type="ECO:0000313" key="3">
    <source>
        <dbReference type="Proteomes" id="UP000887159"/>
    </source>
</evidence>
<reference evidence="2" key="1">
    <citation type="submission" date="2020-08" db="EMBL/GenBank/DDBJ databases">
        <title>Multicomponent nature underlies the extraordinary mechanical properties of spider dragline silk.</title>
        <authorList>
            <person name="Kono N."/>
            <person name="Nakamura H."/>
            <person name="Mori M."/>
            <person name="Yoshida Y."/>
            <person name="Ohtoshi R."/>
            <person name="Malay A.D."/>
            <person name="Moran D.A.P."/>
            <person name="Tomita M."/>
            <person name="Numata K."/>
            <person name="Arakawa K."/>
        </authorList>
    </citation>
    <scope>NUCLEOTIDE SEQUENCE</scope>
</reference>
<name>A0A8X6VGQ0_TRICX</name>
<gene>
    <name evidence="2" type="primary">NCL1_22156</name>
    <name evidence="2" type="ORF">TNCV_277401</name>
</gene>
<feature type="compositionally biased region" description="Acidic residues" evidence="1">
    <location>
        <begin position="64"/>
        <end position="78"/>
    </location>
</feature>
<dbReference type="EMBL" id="BMAU01021268">
    <property type="protein sequence ID" value="GFY07193.1"/>
    <property type="molecule type" value="Genomic_DNA"/>
</dbReference>